<reference evidence="3" key="1">
    <citation type="submission" date="2019-11" db="EMBL/GenBank/DDBJ databases">
        <title>Leishmania tarentolae CDS.</title>
        <authorList>
            <person name="Goto Y."/>
            <person name="Yamagishi J."/>
        </authorList>
    </citation>
    <scope>NUCLEOTIDE SEQUENCE [LARGE SCALE GENOMIC DNA]</scope>
    <source>
        <strain evidence="3">Parrot Tar II</strain>
    </source>
</reference>
<feature type="transmembrane region" description="Helical" evidence="2">
    <location>
        <begin position="127"/>
        <end position="151"/>
    </location>
</feature>
<feature type="region of interest" description="Disordered" evidence="1">
    <location>
        <begin position="1"/>
        <end position="28"/>
    </location>
</feature>
<keyword evidence="2" id="KW-0812">Transmembrane</keyword>
<dbReference type="Proteomes" id="UP000419144">
    <property type="component" value="Unassembled WGS sequence"/>
</dbReference>
<feature type="region of interest" description="Disordered" evidence="1">
    <location>
        <begin position="160"/>
        <end position="181"/>
    </location>
</feature>
<evidence type="ECO:0000313" key="4">
    <source>
        <dbReference type="Proteomes" id="UP000419144"/>
    </source>
</evidence>
<evidence type="ECO:0000256" key="2">
    <source>
        <dbReference type="SAM" id="Phobius"/>
    </source>
</evidence>
<dbReference type="VEuPathDB" id="TriTrypDB:LtaPh_0612500"/>
<feature type="transmembrane region" description="Helical" evidence="2">
    <location>
        <begin position="75"/>
        <end position="93"/>
    </location>
</feature>
<keyword evidence="2" id="KW-0472">Membrane</keyword>
<feature type="compositionally biased region" description="Basic and acidic residues" evidence="1">
    <location>
        <begin position="9"/>
        <end position="28"/>
    </location>
</feature>
<keyword evidence="4" id="KW-1185">Reference proteome</keyword>
<dbReference type="EMBL" id="BLBS01000007">
    <property type="protein sequence ID" value="GET85989.1"/>
    <property type="molecule type" value="Genomic_DNA"/>
</dbReference>
<dbReference type="AlphaFoldDB" id="A0A640KET1"/>
<comment type="caution">
    <text evidence="3">The sequence shown here is derived from an EMBL/GenBank/DDBJ whole genome shotgun (WGS) entry which is preliminary data.</text>
</comment>
<feature type="transmembrane region" description="Helical" evidence="2">
    <location>
        <begin position="199"/>
        <end position="217"/>
    </location>
</feature>
<organism evidence="3 4">
    <name type="scientific">Leishmania tarentolae</name>
    <name type="common">Sauroleishmania tarentolae</name>
    <dbReference type="NCBI Taxonomy" id="5689"/>
    <lineage>
        <taxon>Eukaryota</taxon>
        <taxon>Discoba</taxon>
        <taxon>Euglenozoa</taxon>
        <taxon>Kinetoplastea</taxon>
        <taxon>Metakinetoplastina</taxon>
        <taxon>Trypanosomatida</taxon>
        <taxon>Trypanosomatidae</taxon>
        <taxon>Leishmaniinae</taxon>
        <taxon>Leishmania</taxon>
        <taxon>lizard Leishmania</taxon>
    </lineage>
</organism>
<feature type="transmembrane region" description="Helical" evidence="2">
    <location>
        <begin position="98"/>
        <end position="115"/>
    </location>
</feature>
<protein>
    <submittedName>
        <fullName evidence="3">Uncharacterized protein</fullName>
    </submittedName>
</protein>
<evidence type="ECO:0000256" key="1">
    <source>
        <dbReference type="SAM" id="MobiDB-lite"/>
    </source>
</evidence>
<evidence type="ECO:0000313" key="3">
    <source>
        <dbReference type="EMBL" id="GET85989.1"/>
    </source>
</evidence>
<keyword evidence="2" id="KW-1133">Transmembrane helix</keyword>
<gene>
    <name evidence="3" type="ORF">LtaPh_0612500</name>
</gene>
<feature type="transmembrane region" description="Helical" evidence="2">
    <location>
        <begin position="53"/>
        <end position="69"/>
    </location>
</feature>
<dbReference type="OrthoDB" id="272278at2759"/>
<accession>A0A640KET1</accession>
<proteinExistence type="predicted"/>
<sequence length="237" mass="27584">MPSVSSSEIAKRIREGNQKRREEDRKKQQLEQEYAEVVTKLNEDRQSRSSTRFLPSIFICLLFVSFPLSEQVVDWRLVGIFCALNTLLAFVFTNPSEWLNIASTVLINFLLVRFSDEIYNIPQWLVQVPPILLVNYVVINLLIAAAAYFLYVSPRFRRTSRSNGRKKDQQSSAQNKRHHSQEDDVLEAFAMQKEEAERLDLLLCFLLLLNIAELMYLDVIPFRLVLQNGLSVFRLLK</sequence>
<name>A0A640KET1_LEITA</name>